<organism evidence="4 5">
    <name type="scientific">Cymbomonas tetramitiformis</name>
    <dbReference type="NCBI Taxonomy" id="36881"/>
    <lineage>
        <taxon>Eukaryota</taxon>
        <taxon>Viridiplantae</taxon>
        <taxon>Chlorophyta</taxon>
        <taxon>Pyramimonadophyceae</taxon>
        <taxon>Pyramimonadales</taxon>
        <taxon>Pyramimonadaceae</taxon>
        <taxon>Cymbomonas</taxon>
    </lineage>
</organism>
<proteinExistence type="predicted"/>
<dbReference type="Proteomes" id="UP001190700">
    <property type="component" value="Unassembled WGS sequence"/>
</dbReference>
<comment type="caution">
    <text evidence="4">The sequence shown here is derived from an EMBL/GenBank/DDBJ whole genome shotgun (WGS) entry which is preliminary data.</text>
</comment>
<keyword evidence="5" id="KW-1185">Reference proteome</keyword>
<dbReference type="PANTHER" id="PTHR33344:SF1">
    <property type="entry name" value="OS06G0214100 PROTEIN"/>
    <property type="match status" value="1"/>
</dbReference>
<keyword evidence="2" id="KW-0812">Transmembrane</keyword>
<keyword evidence="2" id="KW-1133">Transmembrane helix</keyword>
<reference evidence="4 5" key="1">
    <citation type="journal article" date="2015" name="Genome Biol. Evol.">
        <title>Comparative Genomics of a Bacterivorous Green Alga Reveals Evolutionary Causalities and Consequences of Phago-Mixotrophic Mode of Nutrition.</title>
        <authorList>
            <person name="Burns J.A."/>
            <person name="Paasch A."/>
            <person name="Narechania A."/>
            <person name="Kim E."/>
        </authorList>
    </citation>
    <scope>NUCLEOTIDE SEQUENCE [LARGE SCALE GENOMIC DNA]</scope>
    <source>
        <strain evidence="4 5">PLY_AMNH</strain>
    </source>
</reference>
<evidence type="ECO:0000256" key="1">
    <source>
        <dbReference type="SAM" id="MobiDB-lite"/>
    </source>
</evidence>
<accession>A0AAE0GEQ9</accession>
<dbReference type="InterPro" id="IPR003609">
    <property type="entry name" value="Pan_app"/>
</dbReference>
<dbReference type="EMBL" id="LGRX02006411">
    <property type="protein sequence ID" value="KAK3276731.1"/>
    <property type="molecule type" value="Genomic_DNA"/>
</dbReference>
<feature type="domain" description="Apple" evidence="3">
    <location>
        <begin position="327"/>
        <end position="354"/>
    </location>
</feature>
<feature type="domain" description="Apple" evidence="3">
    <location>
        <begin position="130"/>
        <end position="185"/>
    </location>
</feature>
<sequence length="411" mass="45179">MRGLDKVAHARARWRKLFLLRACGSAYVAVVVVWIFISIKSQLQPSGFPPQHSISTPTKGTSPAAEEYQPESEASSQLPAKNEVAPIFHEASAVVKNKTVEDDSIAQSVSAVSSSAAGRTPSTCTTNANTEYWGDVVIWGHNHLYETSAECLEACRTYEPTIDVLDGAQCNTWVYNPTTKECWLKHQKDVEVGVRPSGQGPGVPWTSGLCLHQARACVDCTLPENFVGCISKTLCKTDRECGSPAVGAYAHVVPSCLESSSTGKMYIKLVEQGTRLDAYMVKGADYDGLGVHWGIGHKKDNPAACEQACRDHQPKPRGAGIFDKLPCNAWTWCSQKVCFEPDAHHHTYGDCWLKFTELPEKPEVNMQPPMLPRYMKRHGKALKDGLPWISGVLLPPGVVPGNWTWGPRAYW</sequence>
<evidence type="ECO:0000313" key="5">
    <source>
        <dbReference type="Proteomes" id="UP001190700"/>
    </source>
</evidence>
<dbReference type="PANTHER" id="PTHR33344">
    <property type="entry name" value="OS02G0761600 PROTEIN"/>
    <property type="match status" value="1"/>
</dbReference>
<dbReference type="Pfam" id="PF14295">
    <property type="entry name" value="PAN_4"/>
    <property type="match status" value="3"/>
</dbReference>
<name>A0AAE0GEQ9_9CHLO</name>
<gene>
    <name evidence="4" type="ORF">CYMTET_15225</name>
</gene>
<evidence type="ECO:0000259" key="3">
    <source>
        <dbReference type="Pfam" id="PF14295"/>
    </source>
</evidence>
<dbReference type="Gene3D" id="3.50.4.10">
    <property type="entry name" value="Hepatocyte Growth Factor"/>
    <property type="match status" value="1"/>
</dbReference>
<protein>
    <recommendedName>
        <fullName evidence="3">Apple domain-containing protein</fullName>
    </recommendedName>
</protein>
<evidence type="ECO:0000256" key="2">
    <source>
        <dbReference type="SAM" id="Phobius"/>
    </source>
</evidence>
<feature type="region of interest" description="Disordered" evidence="1">
    <location>
        <begin position="45"/>
        <end position="80"/>
    </location>
</feature>
<feature type="domain" description="Apple" evidence="3">
    <location>
        <begin position="282"/>
        <end position="311"/>
    </location>
</feature>
<keyword evidence="2" id="KW-0472">Membrane</keyword>
<evidence type="ECO:0000313" key="4">
    <source>
        <dbReference type="EMBL" id="KAK3276731.1"/>
    </source>
</evidence>
<feature type="compositionally biased region" description="Polar residues" evidence="1">
    <location>
        <begin position="52"/>
        <end position="61"/>
    </location>
</feature>
<feature type="transmembrane region" description="Helical" evidence="2">
    <location>
        <begin position="18"/>
        <end position="37"/>
    </location>
</feature>
<dbReference type="AlphaFoldDB" id="A0AAE0GEQ9"/>